<evidence type="ECO:0000313" key="1">
    <source>
        <dbReference type="EMBL" id="VDC88514.1"/>
    </source>
</evidence>
<accession>A0A3P6AMG6</accession>
<reference evidence="1" key="1">
    <citation type="submission" date="2018-11" db="EMBL/GenBank/DDBJ databases">
        <authorList>
            <consortium name="Genoscope - CEA"/>
            <person name="William W."/>
        </authorList>
    </citation>
    <scope>NUCLEOTIDE SEQUENCE</scope>
</reference>
<proteinExistence type="predicted"/>
<protein>
    <submittedName>
        <fullName evidence="1">Uncharacterized protein</fullName>
    </submittedName>
</protein>
<gene>
    <name evidence="1" type="ORF">BOLC3T14381H</name>
</gene>
<sequence>VRVKANLINFKSKLSNHATDLVNLTLFSFYLRLELPQMLLVGFISQTIQTRVSKGTKRG</sequence>
<dbReference type="EMBL" id="LR031872">
    <property type="protein sequence ID" value="VDC88514.1"/>
    <property type="molecule type" value="Genomic_DNA"/>
</dbReference>
<name>A0A3P6AMG6_BRAOL</name>
<organism evidence="1">
    <name type="scientific">Brassica oleracea</name>
    <name type="common">Wild cabbage</name>
    <dbReference type="NCBI Taxonomy" id="3712"/>
    <lineage>
        <taxon>Eukaryota</taxon>
        <taxon>Viridiplantae</taxon>
        <taxon>Streptophyta</taxon>
        <taxon>Embryophyta</taxon>
        <taxon>Tracheophyta</taxon>
        <taxon>Spermatophyta</taxon>
        <taxon>Magnoliopsida</taxon>
        <taxon>eudicotyledons</taxon>
        <taxon>Gunneridae</taxon>
        <taxon>Pentapetalae</taxon>
        <taxon>rosids</taxon>
        <taxon>malvids</taxon>
        <taxon>Brassicales</taxon>
        <taxon>Brassicaceae</taxon>
        <taxon>Brassiceae</taxon>
        <taxon>Brassica</taxon>
    </lineage>
</organism>
<feature type="non-terminal residue" evidence="1">
    <location>
        <position position="1"/>
    </location>
</feature>
<dbReference type="AlphaFoldDB" id="A0A3P6AMG6"/>